<dbReference type="Gene3D" id="2.160.20.10">
    <property type="entry name" value="Single-stranded right-handed beta-helix, Pectin lyase-like"/>
    <property type="match status" value="2"/>
</dbReference>
<feature type="domain" description="GH141-like insertion" evidence="1">
    <location>
        <begin position="147"/>
        <end position="272"/>
    </location>
</feature>
<organism evidence="2 3">
    <name type="scientific">Paenibacillus sabuli</name>
    <dbReference type="NCBI Taxonomy" id="2772509"/>
    <lineage>
        <taxon>Bacteria</taxon>
        <taxon>Bacillati</taxon>
        <taxon>Bacillota</taxon>
        <taxon>Bacilli</taxon>
        <taxon>Bacillales</taxon>
        <taxon>Paenibacillaceae</taxon>
        <taxon>Paenibacillus</taxon>
    </lineage>
</organism>
<dbReference type="Proteomes" id="UP000621560">
    <property type="component" value="Unassembled WGS sequence"/>
</dbReference>
<evidence type="ECO:0000313" key="2">
    <source>
        <dbReference type="EMBL" id="MBD2846333.1"/>
    </source>
</evidence>
<dbReference type="SUPFAM" id="SSF49384">
    <property type="entry name" value="Carbohydrate-binding domain"/>
    <property type="match status" value="1"/>
</dbReference>
<dbReference type="PANTHER" id="PTHR36453">
    <property type="entry name" value="SECRETED PROTEIN-RELATED"/>
    <property type="match status" value="1"/>
</dbReference>
<dbReference type="GO" id="GO:0030246">
    <property type="term" value="F:carbohydrate binding"/>
    <property type="evidence" value="ECO:0007669"/>
    <property type="project" value="InterPro"/>
</dbReference>
<dbReference type="Gene3D" id="2.60.40.1080">
    <property type="match status" value="1"/>
</dbReference>
<protein>
    <recommendedName>
        <fullName evidence="1">GH141-like insertion domain-containing protein</fullName>
    </recommendedName>
</protein>
<name>A0A927GS97_9BACL</name>
<evidence type="ECO:0000259" key="1">
    <source>
        <dbReference type="Pfam" id="PF21231"/>
    </source>
</evidence>
<dbReference type="InterPro" id="IPR006626">
    <property type="entry name" value="PbH1"/>
</dbReference>
<dbReference type="InterPro" id="IPR011050">
    <property type="entry name" value="Pectin_lyase_fold/virulence"/>
</dbReference>
<comment type="caution">
    <text evidence="2">The sequence shown here is derived from an EMBL/GenBank/DDBJ whole genome shotgun (WGS) entry which is preliminary data.</text>
</comment>
<dbReference type="Gene3D" id="2.60.40.680">
    <property type="match status" value="1"/>
</dbReference>
<dbReference type="EMBL" id="JACXIZ010000022">
    <property type="protein sequence ID" value="MBD2846333.1"/>
    <property type="molecule type" value="Genomic_DNA"/>
</dbReference>
<dbReference type="InterPro" id="IPR008964">
    <property type="entry name" value="Invasin/intimin_cell_adhesion"/>
</dbReference>
<accession>A0A927GS97</accession>
<dbReference type="CDD" id="cd08547">
    <property type="entry name" value="Type_II_cohesin"/>
    <property type="match status" value="1"/>
</dbReference>
<proteinExistence type="predicted"/>
<reference evidence="2" key="1">
    <citation type="submission" date="2020-09" db="EMBL/GenBank/DDBJ databases">
        <title>A novel bacterium of genus Paenibacillus, isolated from South China Sea.</title>
        <authorList>
            <person name="Huang H."/>
            <person name="Mo K."/>
            <person name="Hu Y."/>
        </authorList>
    </citation>
    <scope>NUCLEOTIDE SEQUENCE</scope>
    <source>
        <strain evidence="2">IB182496</strain>
    </source>
</reference>
<dbReference type="SUPFAM" id="SSF49373">
    <property type="entry name" value="Invasin/intimin cell-adhesion fragments"/>
    <property type="match status" value="1"/>
</dbReference>
<dbReference type="InterPro" id="IPR048482">
    <property type="entry name" value="GH141_ins"/>
</dbReference>
<dbReference type="PANTHER" id="PTHR36453:SF1">
    <property type="entry name" value="RIGHT HANDED BETA HELIX DOMAIN-CONTAINING PROTEIN"/>
    <property type="match status" value="1"/>
</dbReference>
<gene>
    <name evidence="2" type="ORF">IDH44_14105</name>
</gene>
<dbReference type="SUPFAM" id="SSF51126">
    <property type="entry name" value="Pectin lyase-like"/>
    <property type="match status" value="1"/>
</dbReference>
<dbReference type="SMART" id="SM00710">
    <property type="entry name" value="PbH1"/>
    <property type="match status" value="5"/>
</dbReference>
<keyword evidence="3" id="KW-1185">Reference proteome</keyword>
<sequence length="1361" mass="146588">MMKKGKIQGIAGFLAAWLLVLAAWPAGPVYGDEPEPPPSLQASYYVATDGDDDNPGTGALPFATLQRAQQEVRAANDAMTGDIVVYVRGGRYVQSDTWVLDDRDSGTGGHTVVYAAYGAEQPIIEGSRDIGGWSLYDAGANIYAAPAEALQTRQLYVNGNRAVRARMEQAPAAAVKTETGYTSDDAWLATLSEPGEVEAVFQAAWTSPRIRVDTITAQSGQAEIALQATHWQRVMNRSHLKLWYLENAYAFLDQPGEWYLDEQDETIYYKPRPGEDMGTARVTAPVLEHLVRIDGGSADTPVQGLRFEGLGFAYASWQQPTDELGWIDEQNNYKVGTLEMPEAAMTVRFAQGVTFERCEFSHLGGTGINLLQGVQDHLIQGGRFYDISGSAINAGETSKQNAEVYNPSDTRLILRNNDIVNNYIHDIGVEYKSATALTVAFPMDIDISHNEIFNVPYSGISFFGSVYAPVTTTAGAKVQHNFIHHLMNDGMFDGGAIYAFGVTGGTAEQPNLISGNYIKNQMNRYAAIYMDQSSNDWLIEDNVIDLRAAPIWDDIYDTNWAFANVRASDLEFTHNYSTTSAFWNKSGEDSIVQTNTHIHPDANWPSAAQAIIGNAGLEPAYQDLAAGTIERVDVPATLNLETAQTAMLDVGAANGRGEPISLAGAQIHYVSADPSIATVDASGLVTAVDAGHTTLDLYIYLQGRLVRQTIAVYVDDVLDDIEVYYALENVKHIVPERLVFVPGSVRQLVARGITRDGQILGSGNVSIASSDPTVASVVYGQLTTGVVGTADLTFTTSLNGVVVSRTVEIIVADYSDPTSLTVPAYSLNEAIRDPRGWYSRLPSGTITPGSGTLDIDTPGSGYAFYEDLQFGDELLSMNMKINATGGWPAIVLRNQRVDRDFTAADNSLYMICIKANIIELHRFAGGERTVFFGEIAGFDSLGAASYPNHAIPFHETRLVQAGAVTEPGGVRIILNVDGQNVFTYLDTSEDRITEDGYFGLYARSGSITLGETDIGLPGEEVWPIPDDPTAELWGSGQAVTGGTVTMTGAVVPNSALDVVSAELTYDPAVLEYAGIASLADGVSVSVTEAVYGTLELSFSGTGTALEGYDPQALFAATFEASSADPDTAVTLSGVVLTDAGDDEIQTTSVARTLAIRSPAPGGIYEHFDAYAAGSLAGVSGYTAVPADLGYYTAATSPSATDRSLRLYKTSTDDAATSTLAKVYSPSGMTGQVRVSYQLMKASGTDSPQSFVNLRDTTGKVIATIIMDSSLRVRLDEDYTLVSAGHLQEDRWYEVTLELDFDAHTASVRIEELAGEQRVWALGAQEMQSALAANISRAEYVLWRTRTASYLYNNLAIEPIAD</sequence>
<dbReference type="InterPro" id="IPR008965">
    <property type="entry name" value="CBM2/CBM3_carb-bd_dom_sf"/>
</dbReference>
<dbReference type="Pfam" id="PF21231">
    <property type="entry name" value="GH141_M"/>
    <property type="match status" value="1"/>
</dbReference>
<dbReference type="InterPro" id="IPR012334">
    <property type="entry name" value="Pectin_lyas_fold"/>
</dbReference>
<evidence type="ECO:0000313" key="3">
    <source>
        <dbReference type="Proteomes" id="UP000621560"/>
    </source>
</evidence>